<accession>A0A0K1Q0Q2</accession>
<evidence type="ECO:0000313" key="2">
    <source>
        <dbReference type="Proteomes" id="UP000064967"/>
    </source>
</evidence>
<proteinExistence type="predicted"/>
<dbReference type="RefSeq" id="WP_146650724.1">
    <property type="nucleotide sequence ID" value="NZ_CP012333.1"/>
</dbReference>
<dbReference type="AlphaFoldDB" id="A0A0K1Q0Q2"/>
<organism evidence="1 2">
    <name type="scientific">Labilithrix luteola</name>
    <dbReference type="NCBI Taxonomy" id="1391654"/>
    <lineage>
        <taxon>Bacteria</taxon>
        <taxon>Pseudomonadati</taxon>
        <taxon>Myxococcota</taxon>
        <taxon>Polyangia</taxon>
        <taxon>Polyangiales</taxon>
        <taxon>Labilitrichaceae</taxon>
        <taxon>Labilithrix</taxon>
    </lineage>
</organism>
<dbReference type="Proteomes" id="UP000064967">
    <property type="component" value="Chromosome"/>
</dbReference>
<gene>
    <name evidence="1" type="ORF">AKJ09_05976</name>
</gene>
<sequence length="371" mass="39986">MAKVDAQALCERLFTTFLAPLVLGGTMLPGKPFGGKNALSIGDNRAPADSETLSRTNLARVRVARKIAPVDTFEPVPTGDEWVLAAMLHDIVQSTHPGFDAVFRRSGPARILEVVEATLAHVPAPKNVGAALSRHTWLSRMLELTRTDIDVRWWTGSQTFLGEDPPGRLLAWPEIRRVQETRTPRPLMDLPTSGASVDGQRFENAVTKLLQRTPLTDLATIDRSSPPFVWTHDTLSLVSTHAGRTLAQRAFALLPQPAVDMRLGAATRQLFEAKARRAAFVAMDLLRDRALSLATLRLTKASSTAQPEPLMLGPTSDDAAFALSAGAMAATHWIGQTGGGLAERERRAILEILAPAARGAAATQLQALLAG</sequence>
<dbReference type="EMBL" id="CP012333">
    <property type="protein sequence ID" value="AKU99312.1"/>
    <property type="molecule type" value="Genomic_DNA"/>
</dbReference>
<dbReference type="STRING" id="1391654.AKJ09_05976"/>
<dbReference type="KEGG" id="llu:AKJ09_05976"/>
<name>A0A0K1Q0Q2_9BACT</name>
<evidence type="ECO:0000313" key="1">
    <source>
        <dbReference type="EMBL" id="AKU99312.1"/>
    </source>
</evidence>
<reference evidence="1 2" key="1">
    <citation type="submission" date="2015-08" db="EMBL/GenBank/DDBJ databases">
        <authorList>
            <person name="Babu N.S."/>
            <person name="Beckwith C.J."/>
            <person name="Beseler K.G."/>
            <person name="Brison A."/>
            <person name="Carone J.V."/>
            <person name="Caskin T.P."/>
            <person name="Diamond M."/>
            <person name="Durham M.E."/>
            <person name="Foxe J.M."/>
            <person name="Go M."/>
            <person name="Henderson B.A."/>
            <person name="Jones I.B."/>
            <person name="McGettigan J.A."/>
            <person name="Micheletti S.J."/>
            <person name="Nasrallah M.E."/>
            <person name="Ortiz D."/>
            <person name="Piller C.R."/>
            <person name="Privatt S.R."/>
            <person name="Schneider S.L."/>
            <person name="Sharp S."/>
            <person name="Smith T.C."/>
            <person name="Stanton J.D."/>
            <person name="Ullery H.E."/>
            <person name="Wilson R.J."/>
            <person name="Serrano M.G."/>
            <person name="Buck G."/>
            <person name="Lee V."/>
            <person name="Wang Y."/>
            <person name="Carvalho R."/>
            <person name="Voegtly L."/>
            <person name="Shi R."/>
            <person name="Duckworth R."/>
            <person name="Johnson A."/>
            <person name="Loviza R."/>
            <person name="Walstead R."/>
            <person name="Shah Z."/>
            <person name="Kiflezghi M."/>
            <person name="Wade K."/>
            <person name="Ball S.L."/>
            <person name="Bradley K.W."/>
            <person name="Asai D.J."/>
            <person name="Bowman C.A."/>
            <person name="Russell D.A."/>
            <person name="Pope W.H."/>
            <person name="Jacobs-Sera D."/>
            <person name="Hendrix R.W."/>
            <person name="Hatfull G.F."/>
        </authorList>
    </citation>
    <scope>NUCLEOTIDE SEQUENCE [LARGE SCALE GENOMIC DNA]</scope>
    <source>
        <strain evidence="1 2">DSM 27648</strain>
    </source>
</reference>
<keyword evidence="2" id="KW-1185">Reference proteome</keyword>
<protein>
    <submittedName>
        <fullName evidence="1">Uncharacterized protein</fullName>
    </submittedName>
</protein>
<dbReference type="OrthoDB" id="5518689at2"/>